<gene>
    <name evidence="1" type="ORF">SASPL_109482</name>
</gene>
<evidence type="ECO:0000313" key="2">
    <source>
        <dbReference type="Proteomes" id="UP000298416"/>
    </source>
</evidence>
<dbReference type="InterPro" id="IPR032675">
    <property type="entry name" value="LRR_dom_sf"/>
</dbReference>
<name>A0A8X8YKQ8_SALSN</name>
<sequence>MRYVTSELWEMYELRHIRFESTTINIRKIKFDLKKLQTLSTVWTTPKLICSGFSERIPNIIKLGIYYEDSLNIEVDLSHLHKLEILLCQSELDKDGSRFLHKLRFPSNLRKLTLYGCVLESLNLVHWKADETNFPKLRELFVGRYYKLEEIPNAMGDIPTLQRIYIRECGASIVASAQQILKLQQEENSIILFAQTLSTVWITLELIGNGLYEGIPNIIKLEIYYEDSPNIEADLSHLHKLEILHCQSELDKDESLNLVRWKADETNFPKLRRLSVSDCYKLEEIPSAIGDIPTLQQIHIRECGASTVASVQQILKVQQEEYDNFDLKLYIR</sequence>
<accession>A0A8X8YKQ8</accession>
<dbReference type="Proteomes" id="UP000298416">
    <property type="component" value="Unassembled WGS sequence"/>
</dbReference>
<evidence type="ECO:0008006" key="3">
    <source>
        <dbReference type="Google" id="ProtNLM"/>
    </source>
</evidence>
<organism evidence="1">
    <name type="scientific">Salvia splendens</name>
    <name type="common">Scarlet sage</name>
    <dbReference type="NCBI Taxonomy" id="180675"/>
    <lineage>
        <taxon>Eukaryota</taxon>
        <taxon>Viridiplantae</taxon>
        <taxon>Streptophyta</taxon>
        <taxon>Embryophyta</taxon>
        <taxon>Tracheophyta</taxon>
        <taxon>Spermatophyta</taxon>
        <taxon>Magnoliopsida</taxon>
        <taxon>eudicotyledons</taxon>
        <taxon>Gunneridae</taxon>
        <taxon>Pentapetalae</taxon>
        <taxon>asterids</taxon>
        <taxon>lamiids</taxon>
        <taxon>Lamiales</taxon>
        <taxon>Lamiaceae</taxon>
        <taxon>Nepetoideae</taxon>
        <taxon>Mentheae</taxon>
        <taxon>Salviinae</taxon>
        <taxon>Salvia</taxon>
        <taxon>Salvia subgen. Calosphace</taxon>
        <taxon>core Calosphace</taxon>
    </lineage>
</organism>
<reference evidence="1" key="2">
    <citation type="submission" date="2020-08" db="EMBL/GenBank/DDBJ databases">
        <title>Plant Genome Project.</title>
        <authorList>
            <person name="Zhang R.-G."/>
        </authorList>
    </citation>
    <scope>NUCLEOTIDE SEQUENCE</scope>
    <source>
        <strain evidence="1">Huo1</strain>
        <tissue evidence="1">Leaf</tissue>
    </source>
</reference>
<dbReference type="PANTHER" id="PTHR15140">
    <property type="entry name" value="TUBULIN-SPECIFIC CHAPERONE E"/>
    <property type="match status" value="1"/>
</dbReference>
<evidence type="ECO:0000313" key="1">
    <source>
        <dbReference type="EMBL" id="KAG6431403.1"/>
    </source>
</evidence>
<dbReference type="EMBL" id="PNBA02000003">
    <property type="protein sequence ID" value="KAG6431403.1"/>
    <property type="molecule type" value="Genomic_DNA"/>
</dbReference>
<keyword evidence="2" id="KW-1185">Reference proteome</keyword>
<dbReference type="SUPFAM" id="SSF52058">
    <property type="entry name" value="L domain-like"/>
    <property type="match status" value="1"/>
</dbReference>
<dbReference type="AlphaFoldDB" id="A0A8X8YKQ8"/>
<dbReference type="Gene3D" id="3.80.10.10">
    <property type="entry name" value="Ribonuclease Inhibitor"/>
    <property type="match status" value="2"/>
</dbReference>
<reference evidence="1" key="1">
    <citation type="submission" date="2018-01" db="EMBL/GenBank/DDBJ databases">
        <authorList>
            <person name="Mao J.F."/>
        </authorList>
    </citation>
    <scope>NUCLEOTIDE SEQUENCE</scope>
    <source>
        <strain evidence="1">Huo1</strain>
        <tissue evidence="1">Leaf</tissue>
    </source>
</reference>
<dbReference type="PANTHER" id="PTHR15140:SF33">
    <property type="entry name" value="LATE BLIGHT RESISTANCE PROTEIN HOMOLOG R1A-3 ISOFORM X1"/>
    <property type="match status" value="1"/>
</dbReference>
<protein>
    <recommendedName>
        <fullName evidence="3">Disease resistance protein RPM1</fullName>
    </recommendedName>
</protein>
<comment type="caution">
    <text evidence="1">The sequence shown here is derived from an EMBL/GenBank/DDBJ whole genome shotgun (WGS) entry which is preliminary data.</text>
</comment>
<proteinExistence type="predicted"/>